<evidence type="ECO:0000313" key="2">
    <source>
        <dbReference type="Proteomes" id="UP000477739"/>
    </source>
</evidence>
<evidence type="ECO:0000313" key="1">
    <source>
        <dbReference type="EMBL" id="MTH48530.1"/>
    </source>
</evidence>
<reference evidence="1 2" key="1">
    <citation type="submission" date="2019-11" db="EMBL/GenBank/DDBJ databases">
        <title>Escherichia alba sp. nov. isolated from the gut of plastic-eating superworms Zophobas atratus.</title>
        <authorList>
            <person name="Yang Y."/>
        </authorList>
    </citation>
    <scope>NUCLEOTIDE SEQUENCE [LARGE SCALE GENOMIC DNA]</scope>
    <source>
        <strain evidence="2">BIT-B35</strain>
    </source>
</reference>
<keyword evidence="2" id="KW-1185">Reference proteome</keyword>
<dbReference type="RefSeq" id="WP_155109981.1">
    <property type="nucleotide sequence ID" value="NZ_WMJZ01000043.1"/>
</dbReference>
<dbReference type="EMBL" id="WMJZ01000043">
    <property type="protein sequence ID" value="MTH48530.1"/>
    <property type="molecule type" value="Genomic_DNA"/>
</dbReference>
<name>A0A6L6IU26_9ENTR</name>
<protein>
    <submittedName>
        <fullName evidence="1">DUF943 family protein</fullName>
    </submittedName>
</protein>
<dbReference type="AlphaFoldDB" id="A0A6L6IU26"/>
<dbReference type="Proteomes" id="UP000477739">
    <property type="component" value="Unassembled WGS sequence"/>
</dbReference>
<dbReference type="Pfam" id="PF06092">
    <property type="entry name" value="DUF943"/>
    <property type="match status" value="1"/>
</dbReference>
<proteinExistence type="predicted"/>
<accession>A0A6L6IU26</accession>
<organism evidence="1 2">
    <name type="scientific">Intestinirhabdus alba</name>
    <dbReference type="NCBI Taxonomy" id="2899544"/>
    <lineage>
        <taxon>Bacteria</taxon>
        <taxon>Pseudomonadati</taxon>
        <taxon>Pseudomonadota</taxon>
        <taxon>Gammaproteobacteria</taxon>
        <taxon>Enterobacterales</taxon>
        <taxon>Enterobacteriaceae</taxon>
        <taxon>Intestinirhabdus</taxon>
    </lineage>
</organism>
<feature type="non-terminal residue" evidence="1">
    <location>
        <position position="1"/>
    </location>
</feature>
<sequence>RGTDQDADLLCFDDMSAEARCIEKKPRLWIRFSQNTGLFYR</sequence>
<gene>
    <name evidence="1" type="ORF">GJV78_20215</name>
</gene>
<dbReference type="InterPro" id="IPR010351">
    <property type="entry name" value="DUF943"/>
</dbReference>
<comment type="caution">
    <text evidence="1">The sequence shown here is derived from an EMBL/GenBank/DDBJ whole genome shotgun (WGS) entry which is preliminary data.</text>
</comment>